<name>A0AAD6T4T9_9AGAR</name>
<evidence type="ECO:0000256" key="1">
    <source>
        <dbReference type="SAM" id="MobiDB-lite"/>
    </source>
</evidence>
<evidence type="ECO:0000313" key="2">
    <source>
        <dbReference type="EMBL" id="KAJ7038470.1"/>
    </source>
</evidence>
<reference evidence="2" key="1">
    <citation type="submission" date="2023-03" db="EMBL/GenBank/DDBJ databases">
        <title>Massive genome expansion in bonnet fungi (Mycena s.s.) driven by repeated elements and novel gene families across ecological guilds.</title>
        <authorList>
            <consortium name="Lawrence Berkeley National Laboratory"/>
            <person name="Harder C.B."/>
            <person name="Miyauchi S."/>
            <person name="Viragh M."/>
            <person name="Kuo A."/>
            <person name="Thoen E."/>
            <person name="Andreopoulos B."/>
            <person name="Lu D."/>
            <person name="Skrede I."/>
            <person name="Drula E."/>
            <person name="Henrissat B."/>
            <person name="Morin E."/>
            <person name="Kohler A."/>
            <person name="Barry K."/>
            <person name="LaButti K."/>
            <person name="Morin E."/>
            <person name="Salamov A."/>
            <person name="Lipzen A."/>
            <person name="Mereny Z."/>
            <person name="Hegedus B."/>
            <person name="Baldrian P."/>
            <person name="Stursova M."/>
            <person name="Weitz H."/>
            <person name="Taylor A."/>
            <person name="Grigoriev I.V."/>
            <person name="Nagy L.G."/>
            <person name="Martin F."/>
            <person name="Kauserud H."/>
        </authorList>
    </citation>
    <scope>NUCLEOTIDE SEQUENCE</scope>
    <source>
        <strain evidence="2">CBHHK200</strain>
    </source>
</reference>
<protein>
    <submittedName>
        <fullName evidence="2">Uncharacterized protein</fullName>
    </submittedName>
</protein>
<dbReference type="AlphaFoldDB" id="A0AAD6T4T9"/>
<feature type="compositionally biased region" description="Low complexity" evidence="1">
    <location>
        <begin position="73"/>
        <end position="83"/>
    </location>
</feature>
<keyword evidence="3" id="KW-1185">Reference proteome</keyword>
<comment type="caution">
    <text evidence="2">The sequence shown here is derived from an EMBL/GenBank/DDBJ whole genome shotgun (WGS) entry which is preliminary data.</text>
</comment>
<dbReference type="Proteomes" id="UP001218188">
    <property type="component" value="Unassembled WGS sequence"/>
</dbReference>
<dbReference type="EMBL" id="JARJCM010000032">
    <property type="protein sequence ID" value="KAJ7038470.1"/>
    <property type="molecule type" value="Genomic_DNA"/>
</dbReference>
<sequence>MAPMAYASVRSFLRALGFCIASVTGRYPVHGSSSFVAQDSSPRVLAALRLRIDAQWNSSPTPGSARGARRESTSSSLPSRSSLPPTPCAQIGASSALGDGAGLSVLTVAQRRAYRPQESSLSHSFPTRISSTRELAVLGSISVVGHGSPTALRGVSNLQPWDLGLVGSACIACILSGQALPSFLTLRRGGVLEICVGRSPFYEYSRTLHLCCYILVREQDFGLGGMNPRELYEFAANASLESPLACAHPLGSLPWASSFALGIGEQCEQCAHITSPCNLARENTIQGQNVSTMDLVRDRERRLRAHYISASPAHHRKIDKWRSRVRPQLARLQAPAHHLNSSSSRHSSFVPGISAPPFFGLQAQAWISRAPQRARRQPAPGLVGSISVVRALSSVFILVARSVVVNKPEQDV</sequence>
<evidence type="ECO:0000313" key="3">
    <source>
        <dbReference type="Proteomes" id="UP001218188"/>
    </source>
</evidence>
<organism evidence="2 3">
    <name type="scientific">Mycena alexandri</name>
    <dbReference type="NCBI Taxonomy" id="1745969"/>
    <lineage>
        <taxon>Eukaryota</taxon>
        <taxon>Fungi</taxon>
        <taxon>Dikarya</taxon>
        <taxon>Basidiomycota</taxon>
        <taxon>Agaricomycotina</taxon>
        <taxon>Agaricomycetes</taxon>
        <taxon>Agaricomycetidae</taxon>
        <taxon>Agaricales</taxon>
        <taxon>Marasmiineae</taxon>
        <taxon>Mycenaceae</taxon>
        <taxon>Mycena</taxon>
    </lineage>
</organism>
<feature type="region of interest" description="Disordered" evidence="1">
    <location>
        <begin position="57"/>
        <end position="86"/>
    </location>
</feature>
<accession>A0AAD6T4T9</accession>
<proteinExistence type="predicted"/>
<gene>
    <name evidence="2" type="ORF">C8F04DRAFT_1325268</name>
</gene>